<dbReference type="EMBL" id="FOSV01000013">
    <property type="protein sequence ID" value="SFL33950.1"/>
    <property type="molecule type" value="Genomic_DNA"/>
</dbReference>
<dbReference type="Proteomes" id="UP000198804">
    <property type="component" value="Unassembled WGS sequence"/>
</dbReference>
<evidence type="ECO:0000313" key="2">
    <source>
        <dbReference type="Proteomes" id="UP000198804"/>
    </source>
</evidence>
<evidence type="ECO:0000313" key="1">
    <source>
        <dbReference type="EMBL" id="SFL33950.1"/>
    </source>
</evidence>
<name>A0A1I4GWM8_9HYPH</name>
<dbReference type="AlphaFoldDB" id="A0A1I4GWM8"/>
<dbReference type="RefSeq" id="WP_091948206.1">
    <property type="nucleotide sequence ID" value="NZ_FOSV01000013.1"/>
</dbReference>
<dbReference type="OrthoDB" id="8235474at2"/>
<gene>
    <name evidence="1" type="ORF">SAMN04488125_11326</name>
</gene>
<proteinExistence type="predicted"/>
<protein>
    <submittedName>
        <fullName evidence="1">Uncharacterized protein</fullName>
    </submittedName>
</protein>
<organism evidence="1 2">
    <name type="scientific">Methylorubrum salsuginis</name>
    <dbReference type="NCBI Taxonomy" id="414703"/>
    <lineage>
        <taxon>Bacteria</taxon>
        <taxon>Pseudomonadati</taxon>
        <taxon>Pseudomonadota</taxon>
        <taxon>Alphaproteobacteria</taxon>
        <taxon>Hyphomicrobiales</taxon>
        <taxon>Methylobacteriaceae</taxon>
        <taxon>Methylorubrum</taxon>
    </lineage>
</organism>
<accession>A0A1I4GWM8</accession>
<keyword evidence="2" id="KW-1185">Reference proteome</keyword>
<sequence>MIIERHVSPDGVLTFVVEHVDDGVTLLGFEESAWHTHPNLLDREDGVTDEAATSAYIDRLLRSVSVVGIRRKGGVIVEIWIMDDPMFEADAHADDETLEMRYWNGRPWSI</sequence>
<reference evidence="2" key="1">
    <citation type="submission" date="2016-10" db="EMBL/GenBank/DDBJ databases">
        <authorList>
            <person name="Varghese N."/>
            <person name="Submissions S."/>
        </authorList>
    </citation>
    <scope>NUCLEOTIDE SEQUENCE [LARGE SCALE GENOMIC DNA]</scope>
    <source>
        <strain evidence="2">CGMCC 1.6474</strain>
    </source>
</reference>